<keyword evidence="4" id="KW-0489">Methyltransferase</keyword>
<evidence type="ECO:0000256" key="2">
    <source>
        <dbReference type="ARBA" id="ARBA00008711"/>
    </source>
</evidence>
<dbReference type="AlphaFoldDB" id="A0A7V5P194"/>
<dbReference type="InterPro" id="IPR036388">
    <property type="entry name" value="WH-like_DNA-bd_sf"/>
</dbReference>
<name>A0A7V5P194_9BACT</name>
<dbReference type="InterPro" id="IPR036217">
    <property type="entry name" value="MethylDNA_cys_MeTrfase_DNAb"/>
</dbReference>
<proteinExistence type="inferred from homology"/>
<comment type="catalytic activity">
    <reaction evidence="1">
        <text>a 4-O-methyl-thymidine in DNA + L-cysteinyl-[protein] = a thymidine in DNA + S-methyl-L-cysteinyl-[protein]</text>
        <dbReference type="Rhea" id="RHEA:53428"/>
        <dbReference type="Rhea" id="RHEA-COMP:10131"/>
        <dbReference type="Rhea" id="RHEA-COMP:10132"/>
        <dbReference type="Rhea" id="RHEA-COMP:13555"/>
        <dbReference type="Rhea" id="RHEA-COMP:13556"/>
        <dbReference type="ChEBI" id="CHEBI:29950"/>
        <dbReference type="ChEBI" id="CHEBI:82612"/>
        <dbReference type="ChEBI" id="CHEBI:137386"/>
        <dbReference type="ChEBI" id="CHEBI:137387"/>
        <dbReference type="EC" id="2.1.1.63"/>
    </reaction>
</comment>
<evidence type="ECO:0000256" key="3">
    <source>
        <dbReference type="ARBA" id="ARBA00011918"/>
    </source>
</evidence>
<dbReference type="GO" id="GO:0006281">
    <property type="term" value="P:DNA repair"/>
    <property type="evidence" value="ECO:0007669"/>
    <property type="project" value="UniProtKB-KW"/>
</dbReference>
<dbReference type="PANTHER" id="PTHR10815:SF5">
    <property type="entry name" value="METHYLATED-DNA--PROTEIN-CYSTEINE METHYLTRANSFERASE"/>
    <property type="match status" value="1"/>
</dbReference>
<dbReference type="EMBL" id="DROK01000276">
    <property type="protein sequence ID" value="HHI98053.1"/>
    <property type="molecule type" value="Genomic_DNA"/>
</dbReference>
<organism evidence="10">
    <name type="scientific">Thermodesulfatator atlanticus</name>
    <dbReference type="NCBI Taxonomy" id="501497"/>
    <lineage>
        <taxon>Bacteria</taxon>
        <taxon>Pseudomonadati</taxon>
        <taxon>Thermodesulfobacteriota</taxon>
        <taxon>Thermodesulfobacteria</taxon>
        <taxon>Thermodesulfobacteriales</taxon>
        <taxon>Thermodesulfatatoraceae</taxon>
        <taxon>Thermodesulfatator</taxon>
    </lineage>
</organism>
<evidence type="ECO:0000256" key="5">
    <source>
        <dbReference type="ARBA" id="ARBA00022679"/>
    </source>
</evidence>
<evidence type="ECO:0000313" key="10">
    <source>
        <dbReference type="EMBL" id="HHI98053.1"/>
    </source>
</evidence>
<evidence type="ECO:0000259" key="9">
    <source>
        <dbReference type="Pfam" id="PF01035"/>
    </source>
</evidence>
<dbReference type="CDD" id="cd06445">
    <property type="entry name" value="ATase"/>
    <property type="match status" value="1"/>
</dbReference>
<evidence type="ECO:0000256" key="8">
    <source>
        <dbReference type="ARBA" id="ARBA00049348"/>
    </source>
</evidence>
<evidence type="ECO:0000256" key="4">
    <source>
        <dbReference type="ARBA" id="ARBA00022603"/>
    </source>
</evidence>
<keyword evidence="7" id="KW-0234">DNA repair</keyword>
<dbReference type="FunFam" id="1.10.10.10:FF:000214">
    <property type="entry name" value="Methylated-DNA--protein-cysteine methyltransferase"/>
    <property type="match status" value="1"/>
</dbReference>
<comment type="caution">
    <text evidence="10">The sequence shown here is derived from an EMBL/GenBank/DDBJ whole genome shotgun (WGS) entry which is preliminary data.</text>
</comment>
<comment type="similarity">
    <text evidence="2">Belongs to the MGMT family.</text>
</comment>
<dbReference type="InterPro" id="IPR014048">
    <property type="entry name" value="MethylDNA_cys_MeTrfase_DNA-bd"/>
</dbReference>
<keyword evidence="5" id="KW-0808">Transferase</keyword>
<feature type="domain" description="Methylated-DNA-[protein]-cysteine S-methyltransferase DNA binding" evidence="9">
    <location>
        <begin position="87"/>
        <end position="166"/>
    </location>
</feature>
<reference evidence="10" key="1">
    <citation type="journal article" date="2020" name="mSystems">
        <title>Genome- and Community-Level Interaction Insights into Carbon Utilization and Element Cycling Functions of Hydrothermarchaeota in Hydrothermal Sediment.</title>
        <authorList>
            <person name="Zhou Z."/>
            <person name="Liu Y."/>
            <person name="Xu W."/>
            <person name="Pan J."/>
            <person name="Luo Z.H."/>
            <person name="Li M."/>
        </authorList>
    </citation>
    <scope>NUCLEOTIDE SEQUENCE [LARGE SCALE GENOMIC DNA]</scope>
    <source>
        <strain evidence="10">HyVt-533</strain>
    </source>
</reference>
<dbReference type="GO" id="GO:0032259">
    <property type="term" value="P:methylation"/>
    <property type="evidence" value="ECO:0007669"/>
    <property type="project" value="UniProtKB-KW"/>
</dbReference>
<sequence>MKFFKGHFSCGGLFFTALLDREGRLWHLNFKAFPEASFLRRLKRHFSSVEFTAAPASLLASLEKEIASYLTGRNKVPNFPYVLLGTPFERQVWQAASQVPYGEVRSYGWLARTIGRPRAYRAVGQALARNPVPILVPCHRIVGTRGLTGFSQGLAIKRRLLQLEGALSQ</sequence>
<comment type="catalytic activity">
    <reaction evidence="8">
        <text>a 6-O-methyl-2'-deoxyguanosine in DNA + L-cysteinyl-[protein] = S-methyl-L-cysteinyl-[protein] + a 2'-deoxyguanosine in DNA</text>
        <dbReference type="Rhea" id="RHEA:24000"/>
        <dbReference type="Rhea" id="RHEA-COMP:10131"/>
        <dbReference type="Rhea" id="RHEA-COMP:10132"/>
        <dbReference type="Rhea" id="RHEA-COMP:11367"/>
        <dbReference type="Rhea" id="RHEA-COMP:11368"/>
        <dbReference type="ChEBI" id="CHEBI:29950"/>
        <dbReference type="ChEBI" id="CHEBI:82612"/>
        <dbReference type="ChEBI" id="CHEBI:85445"/>
        <dbReference type="ChEBI" id="CHEBI:85448"/>
        <dbReference type="EC" id="2.1.1.63"/>
    </reaction>
</comment>
<accession>A0A7V5P194</accession>
<dbReference type="PANTHER" id="PTHR10815">
    <property type="entry name" value="METHYLATED-DNA--PROTEIN-CYSTEINE METHYLTRANSFERASE"/>
    <property type="match status" value="1"/>
</dbReference>
<dbReference type="EC" id="2.1.1.63" evidence="3"/>
<dbReference type="InterPro" id="IPR001497">
    <property type="entry name" value="MethylDNA_cys_MeTrfase_AS"/>
</dbReference>
<protein>
    <recommendedName>
        <fullName evidence="3">methylated-DNA--[protein]-cysteine S-methyltransferase</fullName>
        <ecNumber evidence="3">2.1.1.63</ecNumber>
    </recommendedName>
</protein>
<dbReference type="GO" id="GO:0003908">
    <property type="term" value="F:methylated-DNA-[protein]-cysteine S-methyltransferase activity"/>
    <property type="evidence" value="ECO:0007669"/>
    <property type="project" value="UniProtKB-EC"/>
</dbReference>
<dbReference type="NCBIfam" id="TIGR00589">
    <property type="entry name" value="ogt"/>
    <property type="match status" value="1"/>
</dbReference>
<dbReference type="Gene3D" id="1.10.10.10">
    <property type="entry name" value="Winged helix-like DNA-binding domain superfamily/Winged helix DNA-binding domain"/>
    <property type="match status" value="1"/>
</dbReference>
<dbReference type="Pfam" id="PF01035">
    <property type="entry name" value="DNA_binding_1"/>
    <property type="match status" value="1"/>
</dbReference>
<evidence type="ECO:0000256" key="7">
    <source>
        <dbReference type="ARBA" id="ARBA00023204"/>
    </source>
</evidence>
<evidence type="ECO:0000256" key="6">
    <source>
        <dbReference type="ARBA" id="ARBA00022763"/>
    </source>
</evidence>
<dbReference type="Proteomes" id="UP000886101">
    <property type="component" value="Unassembled WGS sequence"/>
</dbReference>
<keyword evidence="6" id="KW-0227">DNA damage</keyword>
<dbReference type="PROSITE" id="PS00374">
    <property type="entry name" value="MGMT"/>
    <property type="match status" value="1"/>
</dbReference>
<gene>
    <name evidence="10" type="ORF">ENJ96_09420</name>
</gene>
<evidence type="ECO:0000256" key="1">
    <source>
        <dbReference type="ARBA" id="ARBA00001286"/>
    </source>
</evidence>
<dbReference type="SUPFAM" id="SSF46767">
    <property type="entry name" value="Methylated DNA-protein cysteine methyltransferase, C-terminal domain"/>
    <property type="match status" value="1"/>
</dbReference>